<evidence type="ECO:0000313" key="3">
    <source>
        <dbReference type="Proteomes" id="UP000825009"/>
    </source>
</evidence>
<keyword evidence="1" id="KW-1133">Transmembrane helix</keyword>
<proteinExistence type="predicted"/>
<dbReference type="RefSeq" id="WP_219000714.1">
    <property type="nucleotide sequence ID" value="NZ_CP079194.1"/>
</dbReference>
<reference evidence="2 3" key="1">
    <citation type="submission" date="2021-07" db="EMBL/GenBank/DDBJ databases">
        <title>A novel Jannaschia species isolated from marine dinoflagellate Ceratoperidinium margalefii.</title>
        <authorList>
            <person name="Jiang Y."/>
            <person name="Li Z."/>
        </authorList>
    </citation>
    <scope>NUCLEOTIDE SEQUENCE [LARGE SCALE GENOMIC DNA]</scope>
    <source>
        <strain evidence="2 3">J12C1-MA-4</strain>
    </source>
</reference>
<gene>
    <name evidence="2" type="ORF">KYE46_11265</name>
</gene>
<dbReference type="EMBL" id="CP079194">
    <property type="protein sequence ID" value="QXT38518.1"/>
    <property type="molecule type" value="Genomic_DNA"/>
</dbReference>
<evidence type="ECO:0000256" key="1">
    <source>
        <dbReference type="SAM" id="Phobius"/>
    </source>
</evidence>
<feature type="transmembrane region" description="Helical" evidence="1">
    <location>
        <begin position="68"/>
        <end position="100"/>
    </location>
</feature>
<organism evidence="2 3">
    <name type="scientific">Gymnodinialimonas ceratoperidinii</name>
    <dbReference type="NCBI Taxonomy" id="2856823"/>
    <lineage>
        <taxon>Bacteria</taxon>
        <taxon>Pseudomonadati</taxon>
        <taxon>Pseudomonadota</taxon>
        <taxon>Alphaproteobacteria</taxon>
        <taxon>Rhodobacterales</taxon>
        <taxon>Paracoccaceae</taxon>
        <taxon>Gymnodinialimonas</taxon>
    </lineage>
</organism>
<feature type="transmembrane region" description="Helical" evidence="1">
    <location>
        <begin position="24"/>
        <end position="48"/>
    </location>
</feature>
<evidence type="ECO:0008006" key="4">
    <source>
        <dbReference type="Google" id="ProtNLM"/>
    </source>
</evidence>
<keyword evidence="1" id="KW-0472">Membrane</keyword>
<accession>A0A8F6TU51</accession>
<evidence type="ECO:0000313" key="2">
    <source>
        <dbReference type="EMBL" id="QXT38518.1"/>
    </source>
</evidence>
<sequence>MMDPETPQKPINAPGHGQPLQSAIIIYALYGGGIVFPLAALAGLIFAYVERGKDPVLDTHLNFQIATFWWGLLAIVVGFVLAFVLIGFVIWAFWFLWLIVRLITGFQLAQANQPISGTEAMGLKAV</sequence>
<dbReference type="AlphaFoldDB" id="A0A8F6TU51"/>
<keyword evidence="3" id="KW-1185">Reference proteome</keyword>
<protein>
    <recommendedName>
        <fullName evidence="4">DUF4870 domain-containing protein</fullName>
    </recommendedName>
</protein>
<dbReference type="KEGG" id="gce:KYE46_11265"/>
<keyword evidence="1" id="KW-0812">Transmembrane</keyword>
<name>A0A8F6TU51_9RHOB</name>
<dbReference type="Proteomes" id="UP000825009">
    <property type="component" value="Chromosome"/>
</dbReference>